<dbReference type="GO" id="GO:0016020">
    <property type="term" value="C:membrane"/>
    <property type="evidence" value="ECO:0007669"/>
    <property type="project" value="UniProtKB-SubCell"/>
</dbReference>
<dbReference type="EMBL" id="ML978068">
    <property type="protein sequence ID" value="KAF2017284.1"/>
    <property type="molecule type" value="Genomic_DNA"/>
</dbReference>
<dbReference type="PANTHER" id="PTHR45649:SF7">
    <property type="entry name" value="CHOLINE TRANSPORT PROTEIN"/>
    <property type="match status" value="1"/>
</dbReference>
<keyword evidence="3 7" id="KW-0812">Transmembrane</keyword>
<keyword evidence="9" id="KW-1185">Reference proteome</keyword>
<dbReference type="Gene3D" id="1.20.1740.10">
    <property type="entry name" value="Amino acid/polyamine transporter I"/>
    <property type="match status" value="1"/>
</dbReference>
<proteinExistence type="predicted"/>
<dbReference type="InterPro" id="IPR002293">
    <property type="entry name" value="AA/rel_permease1"/>
</dbReference>
<feature type="transmembrane region" description="Helical" evidence="7">
    <location>
        <begin position="413"/>
        <end position="435"/>
    </location>
</feature>
<evidence type="ECO:0000313" key="9">
    <source>
        <dbReference type="Proteomes" id="UP000799778"/>
    </source>
</evidence>
<dbReference type="PIRSF" id="PIRSF006060">
    <property type="entry name" value="AA_transporter"/>
    <property type="match status" value="1"/>
</dbReference>
<feature type="transmembrane region" description="Helical" evidence="7">
    <location>
        <begin position="484"/>
        <end position="503"/>
    </location>
</feature>
<evidence type="ECO:0000256" key="4">
    <source>
        <dbReference type="ARBA" id="ARBA00022989"/>
    </source>
</evidence>
<feature type="compositionally biased region" description="Basic and acidic residues" evidence="6">
    <location>
        <begin position="538"/>
        <end position="548"/>
    </location>
</feature>
<evidence type="ECO:0000313" key="8">
    <source>
        <dbReference type="EMBL" id="KAF2017284.1"/>
    </source>
</evidence>
<accession>A0A6A5XYD0</accession>
<feature type="transmembrane region" description="Helical" evidence="7">
    <location>
        <begin position="332"/>
        <end position="352"/>
    </location>
</feature>
<dbReference type="OrthoDB" id="2417308at2759"/>
<organism evidence="8 9">
    <name type="scientific">Aaosphaeria arxii CBS 175.79</name>
    <dbReference type="NCBI Taxonomy" id="1450172"/>
    <lineage>
        <taxon>Eukaryota</taxon>
        <taxon>Fungi</taxon>
        <taxon>Dikarya</taxon>
        <taxon>Ascomycota</taxon>
        <taxon>Pezizomycotina</taxon>
        <taxon>Dothideomycetes</taxon>
        <taxon>Pleosporomycetidae</taxon>
        <taxon>Pleosporales</taxon>
        <taxon>Pleosporales incertae sedis</taxon>
        <taxon>Aaosphaeria</taxon>
    </lineage>
</organism>
<evidence type="ECO:0000256" key="7">
    <source>
        <dbReference type="SAM" id="Phobius"/>
    </source>
</evidence>
<reference evidence="8" key="1">
    <citation type="journal article" date="2020" name="Stud. Mycol.">
        <title>101 Dothideomycetes genomes: a test case for predicting lifestyles and emergence of pathogens.</title>
        <authorList>
            <person name="Haridas S."/>
            <person name="Albert R."/>
            <person name="Binder M."/>
            <person name="Bloem J."/>
            <person name="Labutti K."/>
            <person name="Salamov A."/>
            <person name="Andreopoulos B."/>
            <person name="Baker S."/>
            <person name="Barry K."/>
            <person name="Bills G."/>
            <person name="Bluhm B."/>
            <person name="Cannon C."/>
            <person name="Castanera R."/>
            <person name="Culley D."/>
            <person name="Daum C."/>
            <person name="Ezra D."/>
            <person name="Gonzalez J."/>
            <person name="Henrissat B."/>
            <person name="Kuo A."/>
            <person name="Liang C."/>
            <person name="Lipzen A."/>
            <person name="Lutzoni F."/>
            <person name="Magnuson J."/>
            <person name="Mondo S."/>
            <person name="Nolan M."/>
            <person name="Ohm R."/>
            <person name="Pangilinan J."/>
            <person name="Park H.-J."/>
            <person name="Ramirez L."/>
            <person name="Alfaro M."/>
            <person name="Sun H."/>
            <person name="Tritt A."/>
            <person name="Yoshinaga Y."/>
            <person name="Zwiers L.-H."/>
            <person name="Turgeon B."/>
            <person name="Goodwin S."/>
            <person name="Spatafora J."/>
            <person name="Crous P."/>
            <person name="Grigoriev I."/>
        </authorList>
    </citation>
    <scope>NUCLEOTIDE SEQUENCE</scope>
    <source>
        <strain evidence="8">CBS 175.79</strain>
    </source>
</reference>
<dbReference type="FunFam" id="1.20.1740.10:FF:000046">
    <property type="entry name" value="Amino-acid permease, putative"/>
    <property type="match status" value="1"/>
</dbReference>
<feature type="region of interest" description="Disordered" evidence="6">
    <location>
        <begin position="533"/>
        <end position="578"/>
    </location>
</feature>
<dbReference type="GO" id="GO:0015101">
    <property type="term" value="F:organic cation transmembrane transporter activity"/>
    <property type="evidence" value="ECO:0007669"/>
    <property type="project" value="UniProtKB-ARBA"/>
</dbReference>
<feature type="transmembrane region" description="Helical" evidence="7">
    <location>
        <begin position="172"/>
        <end position="191"/>
    </location>
</feature>
<feature type="transmembrane region" description="Helical" evidence="7">
    <location>
        <begin position="280"/>
        <end position="305"/>
    </location>
</feature>
<dbReference type="Proteomes" id="UP000799778">
    <property type="component" value="Unassembled WGS sequence"/>
</dbReference>
<keyword evidence="4 7" id="KW-1133">Transmembrane helix</keyword>
<sequence length="578" mass="62206">MATHYDPEKPPSGGDMDVMDAKNAQSLDMDAMKLAEMGYRQDMQRNYSVWSVLGVGFSLTNSWFGISAALVTGINSGGPLLIIYGIILLAVISTGVGISLSELASAFPNAGGQYFWANELAPKKYANFASYLTGWLAWAGSMFTSASVALAMGSATVGCYQLAHPDFAIQRWHVFVSYQLCNIFCFGFNCVGKILPAVAKITLWTSLVSCFVILIAVPAAAPTHQHAKFVFATFINNTGWSQGGIAFIVGLVNTNWAFACLDCATHLAEEVHHPERMVPIAIMGTVGIGFVTSWFFGMAMFFSIVGDFSEIVASPTQVPILELFYRALRDNLGGAIFLEALIIATGLGCLVASHTWQSRLCWSFARDRGIPGHKWLSKVHPTLDVPIFAHFTSCVIVGILGCLYLASLTAFNSMIAACVVLLYISYSVPVACLLIRGRSNIKPGPFWLGPFGLVANIVLLGYTVFTLVMFSFPYAKPVTAGNMNYVSAVYGVVAAIVAIDWFVRARKSFRGVGERKTDADNVVQGVRVGSTVTADGFQGHHDPFDSGDIRGTAGGNGDGRSAVKEEPNKANDGPHVVR</sequence>
<dbReference type="GeneID" id="54281729"/>
<name>A0A6A5XYD0_9PLEO</name>
<protein>
    <submittedName>
        <fullName evidence="8">Amino acid transporter</fullName>
    </submittedName>
</protein>
<comment type="subcellular location">
    <subcellularLocation>
        <location evidence="1">Membrane</location>
        <topology evidence="1">Multi-pass membrane protein</topology>
    </subcellularLocation>
</comment>
<evidence type="ECO:0000256" key="1">
    <source>
        <dbReference type="ARBA" id="ARBA00004141"/>
    </source>
</evidence>
<feature type="transmembrane region" description="Helical" evidence="7">
    <location>
        <begin position="82"/>
        <end position="107"/>
    </location>
</feature>
<gene>
    <name evidence="8" type="ORF">BU24DRAFT_366968</name>
</gene>
<feature type="transmembrane region" description="Helical" evidence="7">
    <location>
        <begin position="447"/>
        <end position="472"/>
    </location>
</feature>
<feature type="transmembrane region" description="Helical" evidence="7">
    <location>
        <begin position="47"/>
        <end position="70"/>
    </location>
</feature>
<dbReference type="PANTHER" id="PTHR45649">
    <property type="entry name" value="AMINO-ACID PERMEASE BAT1"/>
    <property type="match status" value="1"/>
</dbReference>
<feature type="transmembrane region" description="Helical" evidence="7">
    <location>
        <begin position="244"/>
        <end position="268"/>
    </location>
</feature>
<dbReference type="RefSeq" id="XP_033385623.1">
    <property type="nucleotide sequence ID" value="XM_033524332.1"/>
</dbReference>
<keyword evidence="5 7" id="KW-0472">Membrane</keyword>
<evidence type="ECO:0000256" key="6">
    <source>
        <dbReference type="SAM" id="MobiDB-lite"/>
    </source>
</evidence>
<feature type="transmembrane region" description="Helical" evidence="7">
    <location>
        <begin position="387"/>
        <end position="407"/>
    </location>
</feature>
<evidence type="ECO:0000256" key="2">
    <source>
        <dbReference type="ARBA" id="ARBA00022448"/>
    </source>
</evidence>
<dbReference type="Pfam" id="PF13520">
    <property type="entry name" value="AA_permease_2"/>
    <property type="match status" value="1"/>
</dbReference>
<feature type="transmembrane region" description="Helical" evidence="7">
    <location>
        <begin position="203"/>
        <end position="224"/>
    </location>
</feature>
<keyword evidence="2" id="KW-0813">Transport</keyword>
<evidence type="ECO:0000256" key="5">
    <source>
        <dbReference type="ARBA" id="ARBA00023136"/>
    </source>
</evidence>
<evidence type="ECO:0000256" key="3">
    <source>
        <dbReference type="ARBA" id="ARBA00022692"/>
    </source>
</evidence>
<dbReference type="AlphaFoldDB" id="A0A6A5XYD0"/>
<feature type="transmembrane region" description="Helical" evidence="7">
    <location>
        <begin position="128"/>
        <end position="152"/>
    </location>
</feature>